<protein>
    <submittedName>
        <fullName evidence="1">Uncharacterized protein</fullName>
    </submittedName>
</protein>
<organism evidence="1">
    <name type="scientific">hydrothermal vent metagenome</name>
    <dbReference type="NCBI Taxonomy" id="652676"/>
    <lineage>
        <taxon>unclassified sequences</taxon>
        <taxon>metagenomes</taxon>
        <taxon>ecological metagenomes</taxon>
    </lineage>
</organism>
<evidence type="ECO:0000313" key="1">
    <source>
        <dbReference type="EMBL" id="VAW99622.1"/>
    </source>
</evidence>
<dbReference type="AlphaFoldDB" id="A0A3B1AI11"/>
<dbReference type="NCBIfam" id="TIGR02001">
    <property type="entry name" value="gcw_chp"/>
    <property type="match status" value="1"/>
</dbReference>
<dbReference type="InterPro" id="IPR010239">
    <property type="entry name" value="CHP02001"/>
</dbReference>
<name>A0A3B1AI11_9ZZZZ</name>
<dbReference type="EMBL" id="UOFR01000069">
    <property type="protein sequence ID" value="VAW99622.1"/>
    <property type="molecule type" value="Genomic_DNA"/>
</dbReference>
<reference evidence="1" key="1">
    <citation type="submission" date="2018-06" db="EMBL/GenBank/DDBJ databases">
        <authorList>
            <person name="Zhirakovskaya E."/>
        </authorList>
    </citation>
    <scope>NUCLEOTIDE SEQUENCE</scope>
</reference>
<proteinExistence type="predicted"/>
<dbReference type="Pfam" id="PF09694">
    <property type="entry name" value="Gcw_chp"/>
    <property type="match status" value="1"/>
</dbReference>
<gene>
    <name evidence="1" type="ORF">MNBD_GAMMA21-1664</name>
</gene>
<accession>A0A3B1AI11</accession>
<sequence length="251" mass="27155">MKSLKLNLTATAMAATVALGSSFAAPETAQAEVAYNVGVHSKYLLRGIFEENNSTAVQGGVDWSNDAGWYAGWWFSNLGYSYETGAGDGKTNTNGFENDFYGGYSGSFGKDFGYDVGFIQYIYINVDDSDLLEATGTLTFKDFYVGAQYLLTDGWWGNSGDIYWKAGWSTTVASDIGIALDYSYYTYDSSDSSKLGTATTSSGGFRYFNVTASKPIGKTGAEAYVQYTFAGEDRAGQDYNDSMVVGVTYGF</sequence>